<proteinExistence type="predicted"/>
<dbReference type="InterPro" id="IPR029058">
    <property type="entry name" value="AB_hydrolase_fold"/>
</dbReference>
<feature type="transmembrane region" description="Helical" evidence="1">
    <location>
        <begin position="98"/>
        <end position="117"/>
    </location>
</feature>
<name>A0A9W9FH30_9EURO</name>
<dbReference type="AlphaFoldDB" id="A0A9W9FH30"/>
<dbReference type="SUPFAM" id="SSF53474">
    <property type="entry name" value="alpha/beta-Hydrolases"/>
    <property type="match status" value="1"/>
</dbReference>
<dbReference type="GeneID" id="81358535"/>
<comment type="caution">
    <text evidence="2">The sequence shown here is derived from an EMBL/GenBank/DDBJ whole genome shotgun (WGS) entry which is preliminary data.</text>
</comment>
<keyword evidence="3" id="KW-1185">Reference proteome</keyword>
<dbReference type="PANTHER" id="PTHR42044">
    <property type="entry name" value="DUF676 DOMAIN-CONTAINING PROTEIN-RELATED"/>
    <property type="match status" value="1"/>
</dbReference>
<dbReference type="EMBL" id="JAPQKI010000005">
    <property type="protein sequence ID" value="KAJ5100062.1"/>
    <property type="molecule type" value="Genomic_DNA"/>
</dbReference>
<feature type="transmembrane region" description="Helical" evidence="1">
    <location>
        <begin position="72"/>
        <end position="92"/>
    </location>
</feature>
<keyword evidence="1" id="KW-0812">Transmembrane</keyword>
<accession>A0A9W9FH30</accession>
<dbReference type="PANTHER" id="PTHR42044:SF2">
    <property type="entry name" value="DUF676 DOMAIN-CONTAINING PROTEIN"/>
    <property type="match status" value="1"/>
</dbReference>
<keyword evidence="1" id="KW-0472">Membrane</keyword>
<evidence type="ECO:0000313" key="2">
    <source>
        <dbReference type="EMBL" id="KAJ5100062.1"/>
    </source>
</evidence>
<keyword evidence="1" id="KW-1133">Transmembrane helix</keyword>
<dbReference type="RefSeq" id="XP_056475715.1">
    <property type="nucleotide sequence ID" value="XM_056619556.1"/>
</dbReference>
<dbReference type="OrthoDB" id="202545at2759"/>
<protein>
    <submittedName>
        <fullName evidence="2">Uncharacterized protein</fullName>
    </submittedName>
</protein>
<reference evidence="2" key="2">
    <citation type="journal article" date="2023" name="IMA Fungus">
        <title>Comparative genomic study of the Penicillium genus elucidates a diverse pangenome and 15 lateral gene transfer events.</title>
        <authorList>
            <person name="Petersen C."/>
            <person name="Sorensen T."/>
            <person name="Nielsen M.R."/>
            <person name="Sondergaard T.E."/>
            <person name="Sorensen J.L."/>
            <person name="Fitzpatrick D.A."/>
            <person name="Frisvad J.C."/>
            <person name="Nielsen K.L."/>
        </authorList>
    </citation>
    <scope>NUCLEOTIDE SEQUENCE</scope>
    <source>
        <strain evidence="2">IBT 30761</strain>
    </source>
</reference>
<evidence type="ECO:0000256" key="1">
    <source>
        <dbReference type="SAM" id="Phobius"/>
    </source>
</evidence>
<evidence type="ECO:0000313" key="3">
    <source>
        <dbReference type="Proteomes" id="UP001149074"/>
    </source>
</evidence>
<organism evidence="2 3">
    <name type="scientific">Penicillium argentinense</name>
    <dbReference type="NCBI Taxonomy" id="1131581"/>
    <lineage>
        <taxon>Eukaryota</taxon>
        <taxon>Fungi</taxon>
        <taxon>Dikarya</taxon>
        <taxon>Ascomycota</taxon>
        <taxon>Pezizomycotina</taxon>
        <taxon>Eurotiomycetes</taxon>
        <taxon>Eurotiomycetidae</taxon>
        <taxon>Eurotiales</taxon>
        <taxon>Aspergillaceae</taxon>
        <taxon>Penicillium</taxon>
    </lineage>
</organism>
<dbReference type="GO" id="GO:0017000">
    <property type="term" value="P:antibiotic biosynthetic process"/>
    <property type="evidence" value="ECO:0007669"/>
    <property type="project" value="UniProtKB-ARBA"/>
</dbReference>
<dbReference type="GO" id="GO:0072330">
    <property type="term" value="P:monocarboxylic acid biosynthetic process"/>
    <property type="evidence" value="ECO:0007669"/>
    <property type="project" value="UniProtKB-ARBA"/>
</dbReference>
<gene>
    <name evidence="2" type="ORF">N7532_007063</name>
</gene>
<dbReference type="Proteomes" id="UP001149074">
    <property type="component" value="Unassembled WGS sequence"/>
</dbReference>
<reference evidence="2" key="1">
    <citation type="submission" date="2022-11" db="EMBL/GenBank/DDBJ databases">
        <authorList>
            <person name="Petersen C."/>
        </authorList>
    </citation>
    <scope>NUCLEOTIDE SEQUENCE</scope>
    <source>
        <strain evidence="2">IBT 30761</strain>
    </source>
</reference>
<sequence>MPRMRLTRRDPSSTPLPYTASPLLLLCRDILLFVKYAWTLPGILLPLRLGRTTPLDELYPSWRSLVSFSAQVFLTISQVLFLISIPFTIILLLPAVWIFAYIFAGIAINFAICMLVLNGPERVLVSRVPVPSRPEHEHERWFFINGVANSKFWLQNNIDQLSYSFGRKITAIHNRTAGLVFDLIECLIQRGFAYATGDVRRAYVLLKQELLNPDCHKVVIILHSQGGIEGSLVIDWLLDELPQDLLTKLEVYTFGNAANHFNNPRQSSFCQPVTRSIRHIEHYANYGDAVSHLGVLHFTYVPNRYLGSLFIRPGTGHMMNQHYLDTMFTLGSDLRVLESNPFMDMEVDVKRVDLSVEHDGHRDMTLLPVPDREVRSLGLDQGQNKSPQILRVKDFSRLWQYRNGGSPDVIHRQ</sequence>